<evidence type="ECO:0000313" key="2">
    <source>
        <dbReference type="EMBL" id="KAJ6402797.1"/>
    </source>
</evidence>
<feature type="region of interest" description="Disordered" evidence="1">
    <location>
        <begin position="1"/>
        <end position="47"/>
    </location>
</feature>
<feature type="compositionally biased region" description="Pro residues" evidence="1">
    <location>
        <begin position="26"/>
        <end position="36"/>
    </location>
</feature>
<organism evidence="2 3">
    <name type="scientific">Salix udensis</name>
    <dbReference type="NCBI Taxonomy" id="889485"/>
    <lineage>
        <taxon>Eukaryota</taxon>
        <taxon>Viridiplantae</taxon>
        <taxon>Streptophyta</taxon>
        <taxon>Embryophyta</taxon>
        <taxon>Tracheophyta</taxon>
        <taxon>Spermatophyta</taxon>
        <taxon>Magnoliopsida</taxon>
        <taxon>eudicotyledons</taxon>
        <taxon>Gunneridae</taxon>
        <taxon>Pentapetalae</taxon>
        <taxon>rosids</taxon>
        <taxon>fabids</taxon>
        <taxon>Malpighiales</taxon>
        <taxon>Salicaceae</taxon>
        <taxon>Saliceae</taxon>
        <taxon>Salix</taxon>
    </lineage>
</organism>
<name>A0AAD6JCW0_9ROSI</name>
<evidence type="ECO:0000256" key="1">
    <source>
        <dbReference type="SAM" id="MobiDB-lite"/>
    </source>
</evidence>
<evidence type="ECO:0000313" key="3">
    <source>
        <dbReference type="Proteomes" id="UP001162972"/>
    </source>
</evidence>
<proteinExistence type="predicted"/>
<sequence>MHPLNLYPVLRTSTTVDSSSPLQPKSQPPLSPPNHSSPPSASKNRGREVKRIQVFWWERRNGSMEGELEIGSGGGVEAEIKIGIRWAAMKLGFFNIHGFVLRRKLESNELEI</sequence>
<keyword evidence="3" id="KW-1185">Reference proteome</keyword>
<accession>A0AAD6JCW0</accession>
<dbReference type="EMBL" id="JAPFFJ010000018">
    <property type="protein sequence ID" value="KAJ6402797.1"/>
    <property type="molecule type" value="Genomic_DNA"/>
</dbReference>
<reference evidence="2 3" key="1">
    <citation type="journal article" date="2023" name="Int. J. Mol. Sci.">
        <title>De Novo Assembly and Annotation of 11 Diverse Shrub Willow (Salix) Genomes Reveals Novel Gene Organization in Sex-Linked Regions.</title>
        <authorList>
            <person name="Hyden B."/>
            <person name="Feng K."/>
            <person name="Yates T.B."/>
            <person name="Jawdy S."/>
            <person name="Cereghino C."/>
            <person name="Smart L.B."/>
            <person name="Muchero W."/>
        </authorList>
    </citation>
    <scope>NUCLEOTIDE SEQUENCE [LARGE SCALE GENOMIC DNA]</scope>
    <source>
        <tissue evidence="2">Shoot tip</tissue>
    </source>
</reference>
<dbReference type="Proteomes" id="UP001162972">
    <property type="component" value="Chromosome 4"/>
</dbReference>
<protein>
    <submittedName>
        <fullName evidence="2">Uncharacterized protein</fullName>
    </submittedName>
</protein>
<dbReference type="AlphaFoldDB" id="A0AAD6JCW0"/>
<gene>
    <name evidence="2" type="ORF">OIU84_014827</name>
</gene>
<comment type="caution">
    <text evidence="2">The sequence shown here is derived from an EMBL/GenBank/DDBJ whole genome shotgun (WGS) entry which is preliminary data.</text>
</comment>